<gene>
    <name evidence="3" type="ORF">CCMP2556_LOCUS27889</name>
</gene>
<feature type="coiled-coil region" evidence="1">
    <location>
        <begin position="14"/>
        <end position="41"/>
    </location>
</feature>
<evidence type="ECO:0000313" key="3">
    <source>
        <dbReference type="EMBL" id="CAK9056244.1"/>
    </source>
</evidence>
<dbReference type="PANTHER" id="PTHR19303">
    <property type="entry name" value="TRANSPOSON"/>
    <property type="match status" value="1"/>
</dbReference>
<accession>A0ABP0N1Q3</accession>
<keyword evidence="4" id="KW-1185">Reference proteome</keyword>
<reference evidence="3 4" key="1">
    <citation type="submission" date="2024-02" db="EMBL/GenBank/DDBJ databases">
        <authorList>
            <person name="Chen Y."/>
            <person name="Shah S."/>
            <person name="Dougan E. K."/>
            <person name="Thang M."/>
            <person name="Chan C."/>
        </authorList>
    </citation>
    <scope>NUCLEOTIDE SEQUENCE [LARGE SCALE GENOMIC DNA]</scope>
</reference>
<sequence>MSLAESPCAKRARVQQLQLLLQENRRELAQCRQRVARWAAKRGNLGLTSAGQKAVLACYCLSNYNSAIATKLAQQLSDLERSSPQFPSEPLVQSLFRETNLGELMRLHSDDDDWTKARNVAVRFVAEVKTVDYVHSQNSLHGVAPTSAEVFAHFAQTRSGGLPEVLPSRDYIKKWAAGWRKRFGIRRAALPMAIPADAPSLRAKVKCFWKMLAFQRGPEACDGREILYLNVDETSVPYTARPAIGCVINRKQYKGSGLPAVPHAKIQPAGRRGTFTYCAVIASNTGIQPALPHFLVSTGTRLSSKVVKAFKCLPKTQLQVLRRKSAWVTSDLMIAILQEVAKALEPFLHQFRPVLLLDGAPAHVSEAVMRAARKLNISLVYIPCGATSLCQPLDVYAFSSFKQYLRQKYHEHRQTATDGLPSTLAWLWQLGQAPRQFFCSKSWAKCFRGVGASGKASDLHSVLASFMEHPTCLPASSKPTSEDVRLIWPQNRRMKYAYACLYDGED</sequence>
<feature type="domain" description="DDE-1" evidence="2">
    <location>
        <begin position="323"/>
        <end position="416"/>
    </location>
</feature>
<dbReference type="InterPro" id="IPR036397">
    <property type="entry name" value="RNaseH_sf"/>
</dbReference>
<organism evidence="3 4">
    <name type="scientific">Durusdinium trenchii</name>
    <dbReference type="NCBI Taxonomy" id="1381693"/>
    <lineage>
        <taxon>Eukaryota</taxon>
        <taxon>Sar</taxon>
        <taxon>Alveolata</taxon>
        <taxon>Dinophyceae</taxon>
        <taxon>Suessiales</taxon>
        <taxon>Symbiodiniaceae</taxon>
        <taxon>Durusdinium</taxon>
    </lineage>
</organism>
<evidence type="ECO:0000256" key="1">
    <source>
        <dbReference type="SAM" id="Coils"/>
    </source>
</evidence>
<name>A0ABP0N1Q3_9DINO</name>
<dbReference type="Proteomes" id="UP001642484">
    <property type="component" value="Unassembled WGS sequence"/>
</dbReference>
<protein>
    <recommendedName>
        <fullName evidence="2">DDE-1 domain-containing protein</fullName>
    </recommendedName>
</protein>
<dbReference type="InterPro" id="IPR050863">
    <property type="entry name" value="CenT-Element_Derived"/>
</dbReference>
<comment type="caution">
    <text evidence="3">The sequence shown here is derived from an EMBL/GenBank/DDBJ whole genome shotgun (WGS) entry which is preliminary data.</text>
</comment>
<dbReference type="Pfam" id="PF03184">
    <property type="entry name" value="DDE_1"/>
    <property type="match status" value="1"/>
</dbReference>
<evidence type="ECO:0000259" key="2">
    <source>
        <dbReference type="Pfam" id="PF03184"/>
    </source>
</evidence>
<dbReference type="EMBL" id="CAXAMN010020557">
    <property type="protein sequence ID" value="CAK9056244.1"/>
    <property type="molecule type" value="Genomic_DNA"/>
</dbReference>
<dbReference type="InterPro" id="IPR004875">
    <property type="entry name" value="DDE_SF_endonuclease_dom"/>
</dbReference>
<keyword evidence="1" id="KW-0175">Coiled coil</keyword>
<proteinExistence type="predicted"/>
<dbReference type="Gene3D" id="3.30.420.10">
    <property type="entry name" value="Ribonuclease H-like superfamily/Ribonuclease H"/>
    <property type="match status" value="1"/>
</dbReference>
<evidence type="ECO:0000313" key="4">
    <source>
        <dbReference type="Proteomes" id="UP001642484"/>
    </source>
</evidence>